<proteinExistence type="predicted"/>
<name>A0A1U7IPD1_9CYAN</name>
<accession>A0A1U7IPD1</accession>
<protein>
    <submittedName>
        <fullName evidence="1">Uncharacterized protein</fullName>
    </submittedName>
</protein>
<evidence type="ECO:0000313" key="1">
    <source>
        <dbReference type="EMBL" id="OKH39280.1"/>
    </source>
</evidence>
<gene>
    <name evidence="1" type="ORF">NIES2119_05915</name>
</gene>
<dbReference type="Proteomes" id="UP000185860">
    <property type="component" value="Unassembled WGS sequence"/>
</dbReference>
<organism evidence="1 2">
    <name type="scientific">[Phormidium ambiguum] IAM M-71</name>
    <dbReference type="NCBI Taxonomy" id="454136"/>
    <lineage>
        <taxon>Bacteria</taxon>
        <taxon>Bacillati</taxon>
        <taxon>Cyanobacteriota</taxon>
        <taxon>Cyanophyceae</taxon>
        <taxon>Oscillatoriophycideae</taxon>
        <taxon>Aerosakkonematales</taxon>
        <taxon>Aerosakkonemataceae</taxon>
        <taxon>Floridanema</taxon>
    </lineage>
</organism>
<evidence type="ECO:0000313" key="2">
    <source>
        <dbReference type="Proteomes" id="UP000185860"/>
    </source>
</evidence>
<dbReference type="AlphaFoldDB" id="A0A1U7IPD1"/>
<comment type="caution">
    <text evidence="1">The sequence shown here is derived from an EMBL/GenBank/DDBJ whole genome shotgun (WGS) entry which is preliminary data.</text>
</comment>
<dbReference type="EMBL" id="MRCE01000005">
    <property type="protein sequence ID" value="OKH39280.1"/>
    <property type="molecule type" value="Genomic_DNA"/>
</dbReference>
<sequence>MGEGIIKTPWSGDTLYSGWRWKKSGFDLGGLVAPPVPVKSQYLYLLLYSFAEHFVIYRLLTIHTTGAVDCDRQVV</sequence>
<reference evidence="1 2" key="1">
    <citation type="submission" date="2016-11" db="EMBL/GenBank/DDBJ databases">
        <title>Draft Genome Sequences of Nine Cyanobacterial Strains from Diverse Habitats.</title>
        <authorList>
            <person name="Zhu T."/>
            <person name="Hou S."/>
            <person name="Lu X."/>
            <person name="Hess W.R."/>
        </authorList>
    </citation>
    <scope>NUCLEOTIDE SEQUENCE [LARGE SCALE GENOMIC DNA]</scope>
    <source>
        <strain evidence="1 2">IAM M-71</strain>
    </source>
</reference>
<dbReference type="RefSeq" id="WP_073592533.1">
    <property type="nucleotide sequence ID" value="NZ_MRCE01000005.1"/>
</dbReference>